<dbReference type="RefSeq" id="WP_341628833.1">
    <property type="nucleotide sequence ID" value="NZ_JBAKBA010000040.1"/>
</dbReference>
<dbReference type="EMBL" id="JBAKBA010000040">
    <property type="protein sequence ID" value="MEL0660373.1"/>
    <property type="molecule type" value="Genomic_DNA"/>
</dbReference>
<reference evidence="1 2" key="1">
    <citation type="submission" date="2024-02" db="EMBL/GenBank/DDBJ databases">
        <title>Bacteria isolated from the canopy kelp, Nereocystis luetkeana.</title>
        <authorList>
            <person name="Pfister C.A."/>
            <person name="Younker I.T."/>
            <person name="Light S.H."/>
        </authorList>
    </citation>
    <scope>NUCLEOTIDE SEQUENCE [LARGE SCALE GENOMIC DNA]</scope>
    <source>
        <strain evidence="1 2">TI.2.07</strain>
    </source>
</reference>
<comment type="caution">
    <text evidence="1">The sequence shown here is derived from an EMBL/GenBank/DDBJ whole genome shotgun (WGS) entry which is preliminary data.</text>
</comment>
<dbReference type="InterPro" id="IPR021409">
    <property type="entry name" value="DUF3047"/>
</dbReference>
<gene>
    <name evidence="1" type="ORF">V6255_14635</name>
</gene>
<dbReference type="Proteomes" id="UP001366060">
    <property type="component" value="Unassembled WGS sequence"/>
</dbReference>
<proteinExistence type="predicted"/>
<keyword evidence="2" id="KW-1185">Reference proteome</keyword>
<accession>A0ABU9HEZ3</accession>
<protein>
    <submittedName>
        <fullName evidence="1">DUF3047 domain-containing protein</fullName>
    </submittedName>
</protein>
<organism evidence="1 2">
    <name type="scientific">Psychromonas arctica</name>
    <dbReference type="NCBI Taxonomy" id="168275"/>
    <lineage>
        <taxon>Bacteria</taxon>
        <taxon>Pseudomonadati</taxon>
        <taxon>Pseudomonadota</taxon>
        <taxon>Gammaproteobacteria</taxon>
        <taxon>Alteromonadales</taxon>
        <taxon>Psychromonadaceae</taxon>
        <taxon>Psychromonas</taxon>
    </lineage>
</organism>
<evidence type="ECO:0000313" key="2">
    <source>
        <dbReference type="Proteomes" id="UP001366060"/>
    </source>
</evidence>
<evidence type="ECO:0000313" key="1">
    <source>
        <dbReference type="EMBL" id="MEL0660373.1"/>
    </source>
</evidence>
<sequence>MLFRGTISFSSQLIQLVIVASIGLAFNVNASINVTSLESDGINNWESESFEGESIYNVVKYDGRTVLKAQSNNSASGLVLKKKIDLLKTPYINWTWLTKNKLTGLDEKSKSGDDYVARVYVVIDGGFKIWNSKCLSYVWSSNQSEGEVWDNAFIGDKVKMLSVRGKQAKVDHWYNEKRNVFQDLVDQFGDKGSIKKNLAAYQYIDVIAIMTDTDNSAGKAESYYGDIIFTAE</sequence>
<dbReference type="Pfam" id="PF11249">
    <property type="entry name" value="DUF3047"/>
    <property type="match status" value="1"/>
</dbReference>
<name>A0ABU9HEZ3_9GAMM</name>